<sequence>MAARPELAPQFEGEPDLLPNRQHHLESQQYHKASLCDLVLLLKAPGLRRKPSRTETPSSHQILFFRARAFATTRFAGLPYSDHRPRLLVSSDPLLPSKSPPTHCILSIAAAMDHIIDSLTNHLRDFRDISNRLGKGQGWSRPNEAFVTQAMMDVTNLSDNLAGVLRRVVSYRKEKRVWYDAKEQQFRQGIRQLQQQVVQRDGRIGELETQCYALKQQLRSLGHEPGPTPGQKRRREATDEEEEEDEEDDEGAQHVSRLRQRTQPPSSELPTMTGAHVMGPTPRRPFLQQSRASNGNATTGNTQTQRTQATPRRRAVPAATANTASLRNSTHVSMLVPHGWSSMTHTDRAVWLEGETILSNDLIEVLAGMSHITAQNNYQVNLNHRTKCVKVHSKNRGSASYPWTNQLGPCDFCERNGHHCVYWSSELGLTWTNPPTDSTDEAE</sequence>
<name>A0A6A6TYC1_9PEZI</name>
<dbReference type="Proteomes" id="UP000799302">
    <property type="component" value="Unassembled WGS sequence"/>
</dbReference>
<dbReference type="AlphaFoldDB" id="A0A6A6TYC1"/>
<feature type="compositionally biased region" description="Acidic residues" evidence="1">
    <location>
        <begin position="238"/>
        <end position="250"/>
    </location>
</feature>
<evidence type="ECO:0000313" key="2">
    <source>
        <dbReference type="EMBL" id="KAF2664822.1"/>
    </source>
</evidence>
<evidence type="ECO:0000256" key="1">
    <source>
        <dbReference type="SAM" id="MobiDB-lite"/>
    </source>
</evidence>
<dbReference type="EMBL" id="MU004241">
    <property type="protein sequence ID" value="KAF2664822.1"/>
    <property type="molecule type" value="Genomic_DNA"/>
</dbReference>
<organism evidence="2 3">
    <name type="scientific">Microthyrium microscopicum</name>
    <dbReference type="NCBI Taxonomy" id="703497"/>
    <lineage>
        <taxon>Eukaryota</taxon>
        <taxon>Fungi</taxon>
        <taxon>Dikarya</taxon>
        <taxon>Ascomycota</taxon>
        <taxon>Pezizomycotina</taxon>
        <taxon>Dothideomycetes</taxon>
        <taxon>Dothideomycetes incertae sedis</taxon>
        <taxon>Microthyriales</taxon>
        <taxon>Microthyriaceae</taxon>
        <taxon>Microthyrium</taxon>
    </lineage>
</organism>
<feature type="compositionally biased region" description="Polar residues" evidence="1">
    <location>
        <begin position="261"/>
        <end position="270"/>
    </location>
</feature>
<accession>A0A6A6TYC1</accession>
<keyword evidence="3" id="KW-1185">Reference proteome</keyword>
<proteinExistence type="predicted"/>
<reference evidence="2" key="1">
    <citation type="journal article" date="2020" name="Stud. Mycol.">
        <title>101 Dothideomycetes genomes: a test case for predicting lifestyles and emergence of pathogens.</title>
        <authorList>
            <person name="Haridas S."/>
            <person name="Albert R."/>
            <person name="Binder M."/>
            <person name="Bloem J."/>
            <person name="Labutti K."/>
            <person name="Salamov A."/>
            <person name="Andreopoulos B."/>
            <person name="Baker S."/>
            <person name="Barry K."/>
            <person name="Bills G."/>
            <person name="Bluhm B."/>
            <person name="Cannon C."/>
            <person name="Castanera R."/>
            <person name="Culley D."/>
            <person name="Daum C."/>
            <person name="Ezra D."/>
            <person name="Gonzalez J."/>
            <person name="Henrissat B."/>
            <person name="Kuo A."/>
            <person name="Liang C."/>
            <person name="Lipzen A."/>
            <person name="Lutzoni F."/>
            <person name="Magnuson J."/>
            <person name="Mondo S."/>
            <person name="Nolan M."/>
            <person name="Ohm R."/>
            <person name="Pangilinan J."/>
            <person name="Park H.-J."/>
            <person name="Ramirez L."/>
            <person name="Alfaro M."/>
            <person name="Sun H."/>
            <person name="Tritt A."/>
            <person name="Yoshinaga Y."/>
            <person name="Zwiers L.-H."/>
            <person name="Turgeon B."/>
            <person name="Goodwin S."/>
            <person name="Spatafora J."/>
            <person name="Crous P."/>
            <person name="Grigoriev I."/>
        </authorList>
    </citation>
    <scope>NUCLEOTIDE SEQUENCE</scope>
    <source>
        <strain evidence="2">CBS 115976</strain>
    </source>
</reference>
<feature type="region of interest" description="Disordered" evidence="1">
    <location>
        <begin position="219"/>
        <end position="323"/>
    </location>
</feature>
<evidence type="ECO:0000313" key="3">
    <source>
        <dbReference type="Proteomes" id="UP000799302"/>
    </source>
</evidence>
<feature type="compositionally biased region" description="Low complexity" evidence="1">
    <location>
        <begin position="291"/>
        <end position="323"/>
    </location>
</feature>
<protein>
    <submittedName>
        <fullName evidence="2">Uncharacterized protein</fullName>
    </submittedName>
</protein>
<gene>
    <name evidence="2" type="ORF">BT63DRAFT_459433</name>
</gene>